<sequence length="104" mass="11621">MRAQSSSSSTVTTSDESYEHSSTSSTPSHPFANSKSLLVIIPQDRVDVEEESALYDELNRREFRGTTFHILKRYSDFVQLAIALRQTLPVNSSLLLAHCLSDSD</sequence>
<name>A0AAV5A9A3_9AGAM</name>
<proteinExistence type="predicted"/>
<organism evidence="2 3">
    <name type="scientific">Clathrus columnatus</name>
    <dbReference type="NCBI Taxonomy" id="1419009"/>
    <lineage>
        <taxon>Eukaryota</taxon>
        <taxon>Fungi</taxon>
        <taxon>Dikarya</taxon>
        <taxon>Basidiomycota</taxon>
        <taxon>Agaricomycotina</taxon>
        <taxon>Agaricomycetes</taxon>
        <taxon>Phallomycetidae</taxon>
        <taxon>Phallales</taxon>
        <taxon>Clathraceae</taxon>
        <taxon>Clathrus</taxon>
    </lineage>
</organism>
<accession>A0AAV5A9A3</accession>
<feature type="region of interest" description="Disordered" evidence="1">
    <location>
        <begin position="1"/>
        <end position="32"/>
    </location>
</feature>
<evidence type="ECO:0000313" key="2">
    <source>
        <dbReference type="EMBL" id="GJJ10905.1"/>
    </source>
</evidence>
<feature type="compositionally biased region" description="Low complexity" evidence="1">
    <location>
        <begin position="1"/>
        <end position="30"/>
    </location>
</feature>
<gene>
    <name evidence="2" type="ORF">Clacol_005133</name>
</gene>
<dbReference type="SUPFAM" id="SSF64268">
    <property type="entry name" value="PX domain"/>
    <property type="match status" value="1"/>
</dbReference>
<dbReference type="GO" id="GO:0035091">
    <property type="term" value="F:phosphatidylinositol binding"/>
    <property type="evidence" value="ECO:0007669"/>
    <property type="project" value="InterPro"/>
</dbReference>
<protein>
    <recommendedName>
        <fullName evidence="4">PX domain-containing protein</fullName>
    </recommendedName>
</protein>
<dbReference type="AlphaFoldDB" id="A0AAV5A9A3"/>
<evidence type="ECO:0000313" key="3">
    <source>
        <dbReference type="Proteomes" id="UP001050691"/>
    </source>
</evidence>
<dbReference type="InterPro" id="IPR036871">
    <property type="entry name" value="PX_dom_sf"/>
</dbReference>
<keyword evidence="3" id="KW-1185">Reference proteome</keyword>
<dbReference type="Proteomes" id="UP001050691">
    <property type="component" value="Unassembled WGS sequence"/>
</dbReference>
<evidence type="ECO:0000256" key="1">
    <source>
        <dbReference type="SAM" id="MobiDB-lite"/>
    </source>
</evidence>
<evidence type="ECO:0008006" key="4">
    <source>
        <dbReference type="Google" id="ProtNLM"/>
    </source>
</evidence>
<dbReference type="EMBL" id="BPWL01000006">
    <property type="protein sequence ID" value="GJJ10905.1"/>
    <property type="molecule type" value="Genomic_DNA"/>
</dbReference>
<comment type="caution">
    <text evidence="2">The sequence shown here is derived from an EMBL/GenBank/DDBJ whole genome shotgun (WGS) entry which is preliminary data.</text>
</comment>
<reference evidence="2" key="1">
    <citation type="submission" date="2021-10" db="EMBL/GenBank/DDBJ databases">
        <title>De novo Genome Assembly of Clathrus columnatus (Basidiomycota, Fungi) Using Illumina and Nanopore Sequence Data.</title>
        <authorList>
            <person name="Ogiso-Tanaka E."/>
            <person name="Itagaki H."/>
            <person name="Hosoya T."/>
            <person name="Hosaka K."/>
        </authorList>
    </citation>
    <scope>NUCLEOTIDE SEQUENCE</scope>
    <source>
        <strain evidence="2">MO-923</strain>
    </source>
</reference>